<proteinExistence type="inferred from homology"/>
<name>A0A7W7I4U9_9ACTN</name>
<dbReference type="InterPro" id="IPR050922">
    <property type="entry name" value="LytR/CpsA/Psr_CW_biosynth"/>
</dbReference>
<dbReference type="PANTHER" id="PTHR33392:SF6">
    <property type="entry name" value="POLYISOPRENYL-TEICHOIC ACID--PEPTIDOGLYCAN TEICHOIC ACID TRANSFERASE TAGU"/>
    <property type="match status" value="1"/>
</dbReference>
<organism evidence="5 6">
    <name type="scientific">Actinoplanes digitatis</name>
    <dbReference type="NCBI Taxonomy" id="1868"/>
    <lineage>
        <taxon>Bacteria</taxon>
        <taxon>Bacillati</taxon>
        <taxon>Actinomycetota</taxon>
        <taxon>Actinomycetes</taxon>
        <taxon>Micromonosporales</taxon>
        <taxon>Micromonosporaceae</taxon>
        <taxon>Actinoplanes</taxon>
    </lineage>
</organism>
<evidence type="ECO:0000256" key="3">
    <source>
        <dbReference type="SAM" id="Phobius"/>
    </source>
</evidence>
<dbReference type="InterPro" id="IPR004474">
    <property type="entry name" value="LytR_CpsA_psr"/>
</dbReference>
<evidence type="ECO:0000259" key="4">
    <source>
        <dbReference type="Pfam" id="PF03816"/>
    </source>
</evidence>
<keyword evidence="3" id="KW-1133">Transmembrane helix</keyword>
<keyword evidence="6" id="KW-1185">Reference proteome</keyword>
<feature type="region of interest" description="Disordered" evidence="2">
    <location>
        <begin position="34"/>
        <end position="64"/>
    </location>
</feature>
<feature type="compositionally biased region" description="Pro residues" evidence="2">
    <location>
        <begin position="51"/>
        <end position="62"/>
    </location>
</feature>
<sequence length="368" mass="38658">MRTTKLIWTIVGAVTVVLLLAGVGIVAALRGGDDEPDPQAAPGPGAASALPAPPSATSPAPSPGADITGPLDLLVIGVDTRVSIPDWQPHADAIMVMHINEDLKSGYIYSLPRDLRVDVPAFDANGYGGGRRKLTEAMSSGAKVRGTDKADVAQGYELLAKTISDYTGVDGFDAGAILTFDGLSRLTDALGGVTLKIDQKVVSQHRRPDGTARKLRPGGGGYTGPQATYLPGTRTLTGWQAIDYARQRYTAGGDYTRQRHQRQLVRALLTKAMGAGLPADLTRAEAVLTALGDTLVVSGDRNAIEYAYALRDLDPSRLTLVGLPGDSVINNGRYIGEQLTPVGRGFLKAAAAGTPEAYLADHPKLINK</sequence>
<feature type="transmembrane region" description="Helical" evidence="3">
    <location>
        <begin position="6"/>
        <end position="29"/>
    </location>
</feature>
<dbReference type="Pfam" id="PF03816">
    <property type="entry name" value="LytR_cpsA_psr"/>
    <property type="match status" value="1"/>
</dbReference>
<comment type="similarity">
    <text evidence="1">Belongs to the LytR/CpsA/Psr (LCP) family.</text>
</comment>
<dbReference type="Gene3D" id="3.40.630.190">
    <property type="entry name" value="LCP protein"/>
    <property type="match status" value="1"/>
</dbReference>
<evidence type="ECO:0000256" key="2">
    <source>
        <dbReference type="SAM" id="MobiDB-lite"/>
    </source>
</evidence>
<comment type="caution">
    <text evidence="5">The sequence shown here is derived from an EMBL/GenBank/DDBJ whole genome shotgun (WGS) entry which is preliminary data.</text>
</comment>
<dbReference type="RefSeq" id="WP_184997578.1">
    <property type="nucleotide sequence ID" value="NZ_BOMK01000053.1"/>
</dbReference>
<keyword evidence="3" id="KW-0812">Transmembrane</keyword>
<evidence type="ECO:0000256" key="1">
    <source>
        <dbReference type="ARBA" id="ARBA00006068"/>
    </source>
</evidence>
<protein>
    <submittedName>
        <fullName evidence="5">LCP family protein required for cell wall assembly</fullName>
    </submittedName>
</protein>
<dbReference type="Proteomes" id="UP000578112">
    <property type="component" value="Unassembled WGS sequence"/>
</dbReference>
<dbReference type="AlphaFoldDB" id="A0A7W7I4U9"/>
<accession>A0A7W7I4U9</accession>
<keyword evidence="3" id="KW-0472">Membrane</keyword>
<gene>
    <name evidence="5" type="ORF">BJ971_007022</name>
</gene>
<feature type="region of interest" description="Disordered" evidence="2">
    <location>
        <begin position="204"/>
        <end position="226"/>
    </location>
</feature>
<dbReference type="PANTHER" id="PTHR33392">
    <property type="entry name" value="POLYISOPRENYL-TEICHOIC ACID--PEPTIDOGLYCAN TEICHOIC ACID TRANSFERASE TAGU"/>
    <property type="match status" value="1"/>
</dbReference>
<dbReference type="EMBL" id="JACHNH010000001">
    <property type="protein sequence ID" value="MBB4766466.1"/>
    <property type="molecule type" value="Genomic_DNA"/>
</dbReference>
<feature type="compositionally biased region" description="Low complexity" evidence="2">
    <location>
        <begin position="38"/>
        <end position="50"/>
    </location>
</feature>
<evidence type="ECO:0000313" key="6">
    <source>
        <dbReference type="Proteomes" id="UP000578112"/>
    </source>
</evidence>
<reference evidence="5 6" key="1">
    <citation type="submission" date="2020-08" db="EMBL/GenBank/DDBJ databases">
        <title>Sequencing the genomes of 1000 actinobacteria strains.</title>
        <authorList>
            <person name="Klenk H.-P."/>
        </authorList>
    </citation>
    <scope>NUCLEOTIDE SEQUENCE [LARGE SCALE GENOMIC DNA]</scope>
    <source>
        <strain evidence="5 6">DSM 43149</strain>
    </source>
</reference>
<feature type="domain" description="Cell envelope-related transcriptional attenuator" evidence="4">
    <location>
        <begin position="90"/>
        <end position="272"/>
    </location>
</feature>
<evidence type="ECO:0000313" key="5">
    <source>
        <dbReference type="EMBL" id="MBB4766466.1"/>
    </source>
</evidence>